<dbReference type="NCBIfam" id="NF038336">
    <property type="entry name" value="YjiT_fam"/>
    <property type="match status" value="1"/>
</dbReference>
<organism evidence="1 4">
    <name type="scientific">Pseudomonas delhiensis</name>
    <dbReference type="NCBI Taxonomy" id="366289"/>
    <lineage>
        <taxon>Bacteria</taxon>
        <taxon>Pseudomonadati</taxon>
        <taxon>Pseudomonadota</taxon>
        <taxon>Gammaproteobacteria</taxon>
        <taxon>Pseudomonadales</taxon>
        <taxon>Pseudomonadaceae</taxon>
        <taxon>Pseudomonas</taxon>
    </lineage>
</organism>
<dbReference type="EMBL" id="FNEC01000040">
    <property type="protein sequence ID" value="SDK49353.1"/>
    <property type="molecule type" value="Genomic_DNA"/>
</dbReference>
<evidence type="ECO:0000313" key="1">
    <source>
        <dbReference type="EMBL" id="SDK49353.1"/>
    </source>
</evidence>
<reference evidence="1 4" key="1">
    <citation type="submission" date="2016-10" db="EMBL/GenBank/DDBJ databases">
        <authorList>
            <person name="de Groot N.N."/>
        </authorList>
    </citation>
    <scope>NUCLEOTIDE SEQUENCE [LARGE SCALE GENOMIC DNA]</scope>
    <source>
        <strain evidence="1 4">CCM 7361</strain>
    </source>
</reference>
<evidence type="ECO:0000313" key="4">
    <source>
        <dbReference type="Proteomes" id="UP000199693"/>
    </source>
</evidence>
<reference evidence="2 3" key="2">
    <citation type="submission" date="2017-06" db="EMBL/GenBank/DDBJ databases">
        <authorList>
            <person name="Varghese N."/>
            <person name="Submissions S."/>
        </authorList>
    </citation>
    <scope>NUCLEOTIDE SEQUENCE [LARGE SCALE GENOMIC DNA]</scope>
    <source>
        <strain evidence="2 3">RLD-1</strain>
    </source>
</reference>
<accession>A0A239HLD9</accession>
<dbReference type="Proteomes" id="UP000199693">
    <property type="component" value="Unassembled WGS sequence"/>
</dbReference>
<name>A0A239HLD9_9PSED</name>
<dbReference type="InterPro" id="IPR047879">
    <property type="entry name" value="YjiT"/>
</dbReference>
<evidence type="ECO:0000313" key="3">
    <source>
        <dbReference type="Proteomes" id="UP000198309"/>
    </source>
</evidence>
<protein>
    <submittedName>
        <fullName evidence="1">Uncharacterized protein</fullName>
    </submittedName>
</protein>
<dbReference type="AlphaFoldDB" id="A0A239HLD9"/>
<sequence length="1111" mass="123634">MSYSVIKYSSWLGRFLQRRGLSAPDQRGLYAYHCSLEEYGELQHLLRELGGFDAALKDPAACACLVLFGSEWYRREYRSEYAWTWDPIWKALGFNLSPGELSKAIPKGLEGYWKRPLHFYEAGHRDFLGSLFGEGGLPFQVLREGGSRFQSLFDRLLRQYDQWHLLGLNTLQQVEQQLEKASLPQVFASRTSVELIARMVDELVALVRNYGLPQVDEPVARLDALNPKWRELFPLPLDNETGSELLNGLLKTATIEGKKRRRDAAGWSCRYFWHEAQPDVLKVQVSMPEEVVLRLTTQPSTTRFELAIVEDGQVIAALGPGYALVDNGVAHIRLRVREVIGKRQDCSAQLSLVAMAGGMLIATQPIEGSAVALGEVPLGFEPVNDRWQLCGQASFNTAGEELLLVLPDGGKLNMAAEGEEAIFSDMASAFSLHTVKVQGKAQFQVESDELYRIRTGHAAGLGLGLELAGTQIDWPTKPALTFIGLPRVQWPTVAGELQQQGGDLYVAGKQPGSGLLQDVLGTQYVSVRNRSGDALLRRRVGILPTDFRVELRSGEKPGQGSILVHSRQRCLLQIVDDSLQVQQVKHEGHTELRLLAKGFPLVRVRLSVTPSLMADPVEIDLPFPNSGSLAFDGTGKQLKRDLSVDDLLGARLYLFGRAGAPTRFSLELTLRGSAARNACYSWTYTAAEKPLEISLFNIREQIVDLLSLQSGIDQVVELRVFGNGQDASYRIRRYSTEMQLDRDRQMLCAANLHDGADAIPEPVLMLLHDPMRSSIALSSRTSEGVPTGDFELPIAVERDGPWLVLPKSGSSVSFRPLFIAGGWQSLAPSDGIQSLQKAVLTFDHASPVSSFTPVLDAMAVNPMHSGWQFLRALYEGYGYLPLATFEVWKALVGHTRALAMALFKFEMEAKFLGRLEAEFPIFWEFLPIAEIHLAAKRFAAFLKVKGVAEEAIDALIGRMFSRLGETYPAYGQSVQRFLSGKPVGPEIKVPLATFKSVLHGWYLELIRERSEAKWPEFGGERLVRWHSSQGGSVIAFRSEMDYRNAVLYLPVFAAAVACGKARFTDVFVDGVEAIFFLRQVRDFDSKWFNSIYQYCLLNSVMDMQKAESVNG</sequence>
<dbReference type="RefSeq" id="WP_089391059.1">
    <property type="nucleotide sequence ID" value="NZ_FNEC01000040.1"/>
</dbReference>
<dbReference type="EMBL" id="FZPC01000007">
    <property type="protein sequence ID" value="SNS81663.1"/>
    <property type="molecule type" value="Genomic_DNA"/>
</dbReference>
<keyword evidence="3" id="KW-1185">Reference proteome</keyword>
<evidence type="ECO:0000313" key="2">
    <source>
        <dbReference type="EMBL" id="SNS81663.1"/>
    </source>
</evidence>
<gene>
    <name evidence="1" type="ORF">SAMN05216189_10408</name>
    <name evidence="2" type="ORF">SAMN06295949_107156</name>
</gene>
<dbReference type="Proteomes" id="UP000198309">
    <property type="component" value="Unassembled WGS sequence"/>
</dbReference>
<proteinExistence type="predicted"/>